<dbReference type="AlphaFoldDB" id="A0A183C550"/>
<evidence type="ECO:0000313" key="2">
    <source>
        <dbReference type="WBParaSite" id="GPLIN_000799500"/>
    </source>
</evidence>
<sequence length="186" mass="21185">MPFCDDMKFVKVEGDAVLLVEPELHVPPPELKNMLNYGDKVVIDGKIRSDIKTIDVYFTRHSLHCSKIYDVVVLMKFDVQTGQIESTYKLHQENEWSQGATGISRTFDPNIDFVTSIPASTIDHITVQANGSSIDTLQTRVEKASSGEGQFEYYSNTQELFPLLWKRIQFTQVIKKKGKWTIIPSL</sequence>
<dbReference type="Proteomes" id="UP000050741">
    <property type="component" value="Unassembled WGS sequence"/>
</dbReference>
<dbReference type="WBParaSite" id="GPLIN_000799500">
    <property type="protein sequence ID" value="GPLIN_000799500"/>
    <property type="gene ID" value="GPLIN_000799500"/>
</dbReference>
<evidence type="ECO:0000313" key="1">
    <source>
        <dbReference type="Proteomes" id="UP000050741"/>
    </source>
</evidence>
<organism evidence="1 2">
    <name type="scientific">Globodera pallida</name>
    <name type="common">Potato cyst nematode worm</name>
    <name type="synonym">Heterodera pallida</name>
    <dbReference type="NCBI Taxonomy" id="36090"/>
    <lineage>
        <taxon>Eukaryota</taxon>
        <taxon>Metazoa</taxon>
        <taxon>Ecdysozoa</taxon>
        <taxon>Nematoda</taxon>
        <taxon>Chromadorea</taxon>
        <taxon>Rhabditida</taxon>
        <taxon>Tylenchina</taxon>
        <taxon>Tylenchomorpha</taxon>
        <taxon>Tylenchoidea</taxon>
        <taxon>Heteroderidae</taxon>
        <taxon>Heteroderinae</taxon>
        <taxon>Globodera</taxon>
    </lineage>
</organism>
<reference evidence="2" key="2">
    <citation type="submission" date="2016-06" db="UniProtKB">
        <authorList>
            <consortium name="WormBaseParasite"/>
        </authorList>
    </citation>
    <scope>IDENTIFICATION</scope>
</reference>
<keyword evidence="1" id="KW-1185">Reference proteome</keyword>
<accession>A0A183C550</accession>
<proteinExistence type="predicted"/>
<reference evidence="1" key="1">
    <citation type="submission" date="2014-05" db="EMBL/GenBank/DDBJ databases">
        <title>The genome and life-stage specific transcriptomes of Globodera pallida elucidate key aspects of plant parasitism by a cyst nematode.</title>
        <authorList>
            <person name="Cotton J.A."/>
            <person name="Lilley C.J."/>
            <person name="Jones L.M."/>
            <person name="Kikuchi T."/>
            <person name="Reid A.J."/>
            <person name="Thorpe P."/>
            <person name="Tsai I.J."/>
            <person name="Beasley H."/>
            <person name="Blok V."/>
            <person name="Cock P.J.A."/>
            <person name="Van den Akker S.E."/>
            <person name="Holroyd N."/>
            <person name="Hunt M."/>
            <person name="Mantelin S."/>
            <person name="Naghra H."/>
            <person name="Pain A."/>
            <person name="Palomares-Rius J.E."/>
            <person name="Zarowiecki M."/>
            <person name="Berriman M."/>
            <person name="Jones J.T."/>
            <person name="Urwin P.E."/>
        </authorList>
    </citation>
    <scope>NUCLEOTIDE SEQUENCE [LARGE SCALE GENOMIC DNA]</scope>
    <source>
        <strain evidence="1">Lindley</strain>
    </source>
</reference>
<name>A0A183C550_GLOPA</name>
<protein>
    <submittedName>
        <fullName evidence="2">Galectin</fullName>
    </submittedName>
</protein>